<feature type="transmembrane region" description="Helical" evidence="2">
    <location>
        <begin position="45"/>
        <end position="64"/>
    </location>
</feature>
<evidence type="ECO:0008006" key="5">
    <source>
        <dbReference type="Google" id="ProtNLM"/>
    </source>
</evidence>
<reference evidence="4" key="1">
    <citation type="journal article" date="2019" name="Int. J. Syst. Evol. Microbiol.">
        <title>The Global Catalogue of Microorganisms (GCM) 10K type strain sequencing project: providing services to taxonomists for standard genome sequencing and annotation.</title>
        <authorList>
            <consortium name="The Broad Institute Genomics Platform"/>
            <consortium name="The Broad Institute Genome Sequencing Center for Infectious Disease"/>
            <person name="Wu L."/>
            <person name="Ma J."/>
        </authorList>
    </citation>
    <scope>NUCLEOTIDE SEQUENCE [LARGE SCALE GENOMIC DNA]</scope>
    <source>
        <strain evidence="4">CGMCC 4.7638</strain>
    </source>
</reference>
<feature type="region of interest" description="Disordered" evidence="1">
    <location>
        <begin position="279"/>
        <end position="300"/>
    </location>
</feature>
<accession>A0ABW5IC13</accession>
<dbReference type="Proteomes" id="UP001597542">
    <property type="component" value="Unassembled WGS sequence"/>
</dbReference>
<protein>
    <recommendedName>
        <fullName evidence="5">Integral membrane protein</fullName>
    </recommendedName>
</protein>
<evidence type="ECO:0000313" key="4">
    <source>
        <dbReference type="Proteomes" id="UP001597542"/>
    </source>
</evidence>
<name>A0ABW5IC13_9PSEU</name>
<organism evidence="3 4">
    <name type="scientific">Amycolatopsis albidoflavus</name>
    <dbReference type="NCBI Taxonomy" id="102226"/>
    <lineage>
        <taxon>Bacteria</taxon>
        <taxon>Bacillati</taxon>
        <taxon>Actinomycetota</taxon>
        <taxon>Actinomycetes</taxon>
        <taxon>Pseudonocardiales</taxon>
        <taxon>Pseudonocardiaceae</taxon>
        <taxon>Amycolatopsis</taxon>
    </lineage>
</organism>
<keyword evidence="2" id="KW-0812">Transmembrane</keyword>
<proteinExistence type="predicted"/>
<comment type="caution">
    <text evidence="3">The sequence shown here is derived from an EMBL/GenBank/DDBJ whole genome shotgun (WGS) entry which is preliminary data.</text>
</comment>
<evidence type="ECO:0000256" key="1">
    <source>
        <dbReference type="SAM" id="MobiDB-lite"/>
    </source>
</evidence>
<keyword evidence="4" id="KW-1185">Reference proteome</keyword>
<keyword evidence="2" id="KW-0472">Membrane</keyword>
<keyword evidence="2" id="KW-1133">Transmembrane helix</keyword>
<dbReference type="RefSeq" id="WP_344266939.1">
    <property type="nucleotide sequence ID" value="NZ_BAAAHV010000005.1"/>
</dbReference>
<sequence length="300" mass="31670">MTHHNPSPAATPVRAATFADGPDSMLLNPHVRPSRWRAERVRAALHPRVVIGVLGGIALAVVAVISALGAAVVCAAVLTAGIGAIIGWERAAGMLAEHGHAASAACRMERRRGEFFFRSRDFTGLGTAGAEVRVLIAGVDELHRSPARTWIDPGIPHEVHRIVWQALEFLDRTRAARSLADDLTADPAAAGLGAAARSSVAEIDRALDEVARHVHGCLVLTRAWETKLRHAELAARTDAVLAALPGSDVARCLPQAAEALPQTVFAYITAARDTVGAGEFPWEQPASSWPRPGRGGGAAR</sequence>
<evidence type="ECO:0000313" key="3">
    <source>
        <dbReference type="EMBL" id="MFD2486734.1"/>
    </source>
</evidence>
<evidence type="ECO:0000256" key="2">
    <source>
        <dbReference type="SAM" id="Phobius"/>
    </source>
</evidence>
<dbReference type="EMBL" id="JBHUKQ010000024">
    <property type="protein sequence ID" value="MFD2486734.1"/>
    <property type="molecule type" value="Genomic_DNA"/>
</dbReference>
<gene>
    <name evidence="3" type="ORF">ACFSUT_41130</name>
</gene>